<dbReference type="EMBL" id="JBHTIU010000100">
    <property type="protein sequence ID" value="MFD0872114.1"/>
    <property type="molecule type" value="Genomic_DNA"/>
</dbReference>
<keyword evidence="1" id="KW-0472">Membrane</keyword>
<protein>
    <submittedName>
        <fullName evidence="2">YqhV family protein</fullName>
    </submittedName>
</protein>
<gene>
    <name evidence="2" type="ORF">ACFQ03_23635</name>
</gene>
<dbReference type="InterPro" id="IPR020390">
    <property type="entry name" value="Uncharacterised_YqhV"/>
</dbReference>
<name>A0ABW3DHQ9_9BACL</name>
<dbReference type="Pfam" id="PF10942">
    <property type="entry name" value="DUF2619"/>
    <property type="match status" value="1"/>
</dbReference>
<keyword evidence="3" id="KW-1185">Reference proteome</keyword>
<evidence type="ECO:0000256" key="1">
    <source>
        <dbReference type="SAM" id="Phobius"/>
    </source>
</evidence>
<keyword evidence="1" id="KW-0812">Transmembrane</keyword>
<sequence>MINKIVMSMASLRIISGSLEILAALLILRLNQVDKALLVNTGLAVVGPIVLLTTTTIGLIGIADKLSWGKFAWVIVGVTCIFIGILKK</sequence>
<evidence type="ECO:0000313" key="2">
    <source>
        <dbReference type="EMBL" id="MFD0872114.1"/>
    </source>
</evidence>
<organism evidence="2 3">
    <name type="scientific">Paenibacillus residui</name>
    <dbReference type="NCBI Taxonomy" id="629724"/>
    <lineage>
        <taxon>Bacteria</taxon>
        <taxon>Bacillati</taxon>
        <taxon>Bacillota</taxon>
        <taxon>Bacilli</taxon>
        <taxon>Bacillales</taxon>
        <taxon>Paenibacillaceae</taxon>
        <taxon>Paenibacillus</taxon>
    </lineage>
</organism>
<reference evidence="3" key="1">
    <citation type="journal article" date="2019" name="Int. J. Syst. Evol. Microbiol.">
        <title>The Global Catalogue of Microorganisms (GCM) 10K type strain sequencing project: providing services to taxonomists for standard genome sequencing and annotation.</title>
        <authorList>
            <consortium name="The Broad Institute Genomics Platform"/>
            <consortium name="The Broad Institute Genome Sequencing Center for Infectious Disease"/>
            <person name="Wu L."/>
            <person name="Ma J."/>
        </authorList>
    </citation>
    <scope>NUCLEOTIDE SEQUENCE [LARGE SCALE GENOMIC DNA]</scope>
    <source>
        <strain evidence="3">CCUG 57263</strain>
    </source>
</reference>
<comment type="caution">
    <text evidence="2">The sequence shown here is derived from an EMBL/GenBank/DDBJ whole genome shotgun (WGS) entry which is preliminary data.</text>
</comment>
<keyword evidence="1" id="KW-1133">Transmembrane helix</keyword>
<proteinExistence type="predicted"/>
<feature type="transmembrane region" description="Helical" evidence="1">
    <location>
        <begin position="68"/>
        <end position="86"/>
    </location>
</feature>
<dbReference type="RefSeq" id="WP_144935699.1">
    <property type="nucleotide sequence ID" value="NZ_JBHTIU010000100.1"/>
</dbReference>
<evidence type="ECO:0000313" key="3">
    <source>
        <dbReference type="Proteomes" id="UP001597120"/>
    </source>
</evidence>
<feature type="transmembrane region" description="Helical" evidence="1">
    <location>
        <begin position="37"/>
        <end position="62"/>
    </location>
</feature>
<accession>A0ABW3DHQ9</accession>
<dbReference type="Proteomes" id="UP001597120">
    <property type="component" value="Unassembled WGS sequence"/>
</dbReference>